<evidence type="ECO:0000313" key="4">
    <source>
        <dbReference type="RefSeq" id="XP_008577422.1"/>
    </source>
</evidence>
<dbReference type="PANTHER" id="PTHR12957">
    <property type="entry name" value="DEAD/H BOX POLYPEPTIDE 26/DICE1-RELATED"/>
    <property type="match status" value="1"/>
</dbReference>
<dbReference type="Pfam" id="PF15300">
    <property type="entry name" value="INT_SG_DDX_CT_C"/>
    <property type="match status" value="1"/>
</dbReference>
<name>A0ABM0R9Y1_GALVR</name>
<dbReference type="GeneID" id="103595741"/>
<evidence type="ECO:0000313" key="3">
    <source>
        <dbReference type="Proteomes" id="UP000694923"/>
    </source>
</evidence>
<organism evidence="3 4">
    <name type="scientific">Galeopterus variegatus</name>
    <name type="common">Malayan flying lemur</name>
    <name type="synonym">Cynocephalus variegatus</name>
    <dbReference type="NCBI Taxonomy" id="482537"/>
    <lineage>
        <taxon>Eukaryota</taxon>
        <taxon>Metazoa</taxon>
        <taxon>Chordata</taxon>
        <taxon>Craniata</taxon>
        <taxon>Vertebrata</taxon>
        <taxon>Euteleostomi</taxon>
        <taxon>Mammalia</taxon>
        <taxon>Eutheria</taxon>
        <taxon>Euarchontoglires</taxon>
        <taxon>Dermoptera</taxon>
        <taxon>Cynocephalidae</taxon>
        <taxon>Galeopterus</taxon>
    </lineage>
</organism>
<dbReference type="Proteomes" id="UP000694923">
    <property type="component" value="Unplaced"/>
</dbReference>
<reference evidence="4" key="1">
    <citation type="submission" date="2025-08" db="UniProtKB">
        <authorList>
            <consortium name="RefSeq"/>
        </authorList>
    </citation>
    <scope>IDENTIFICATION</scope>
</reference>
<dbReference type="InterPro" id="IPR051113">
    <property type="entry name" value="Integrator_subunit6"/>
</dbReference>
<keyword evidence="3" id="KW-1185">Reference proteome</keyword>
<gene>
    <name evidence="4" type="primary">LOC103595741</name>
</gene>
<proteinExistence type="predicted"/>
<feature type="region of interest" description="Disordered" evidence="1">
    <location>
        <begin position="71"/>
        <end position="92"/>
    </location>
</feature>
<dbReference type="PANTHER" id="PTHR12957:SF36">
    <property type="entry name" value="SAGE1-LIKE PROTEIN-RELATED"/>
    <property type="match status" value="1"/>
</dbReference>
<dbReference type="RefSeq" id="XP_008577422.1">
    <property type="nucleotide sequence ID" value="XM_008579200.1"/>
</dbReference>
<accession>A0ABM0R9Y1</accession>
<evidence type="ECO:0000259" key="2">
    <source>
        <dbReference type="Pfam" id="PF15300"/>
    </source>
</evidence>
<dbReference type="InterPro" id="IPR029307">
    <property type="entry name" value="INT_SG_DDX_CT_C"/>
</dbReference>
<sequence>MSAEAEKVAVGPENKWKCLQEPEHFSASKKRPKVARLLTKQEGKGESYLGGSAMSKENNAAVIHDVHKKKMENGQKPPDGSFSNSAPPELMDVAGDSVQSNSLDFLYGDFNSFSNDGLIYKPDGDAPVGGAKNYSFSESDQKVTAMSSMEIVPTTSQISPAMARMINDNIKNQLTKEVRMFGRKFQRIFDLIENVQGPEDVKKQFVEFTIKEAGSPSSRFKRVVLIQQLEKKLKKIDCYHPFSKVNHTLKTDNCVIAKTKEKQGQSLYAVE</sequence>
<feature type="domain" description="INTS6/SAGE1/DDX26B/CT45 C-terminal" evidence="2">
    <location>
        <begin position="166"/>
        <end position="231"/>
    </location>
</feature>
<protein>
    <submittedName>
        <fullName evidence="4">LOW QUALITY PROTEIN: protein DDX26B-like</fullName>
    </submittedName>
</protein>
<evidence type="ECO:0000256" key="1">
    <source>
        <dbReference type="SAM" id="MobiDB-lite"/>
    </source>
</evidence>